<reference evidence="2 3" key="1">
    <citation type="submission" date="2016-10" db="EMBL/GenBank/DDBJ databases">
        <authorList>
            <person name="de Groot N.N."/>
        </authorList>
    </citation>
    <scope>NUCLEOTIDE SEQUENCE [LARGE SCALE GENOMIC DNA]</scope>
    <source>
        <strain evidence="2 3">ATCC 700224</strain>
    </source>
</reference>
<sequence>MKLPFFGRRDRKAQGDRKEASGDSSVETARSRLASILNQNAAPPSYPEDDQPDSAQPDVPFAEEDPEYPEDQVRDPVFQEDDALDEDSPHKDVVEEHPTQDDHQEPREPDGLFAEKSAPANDSLLGGGLSDDGPVTFNLDDASLGAAARLQPMVPIPPDWTPGSWMGGRPRLPDPFTWPMGDTEPFAFLGQIDCADLPAELWGGAGPRTGWLAFFVGSRDDTLAGAIIHAPALGPERTPPARVSADLGGLHDSEDLAAFLNECPKDMRWSTETPRWPVEVRVAHADNLARDDVNPPFQDGFDLRDPACQPFDWTSHRMLLATMSDHVASLLASSADRQAALQARRQKTPEDGLLAVDKELQAIEASITALEDVASALSRWIDKTDATRAETPFSSETWRLVYETLADLAQDPKRPLVLYPAYAYDIAKQVYARDPDALPDPVRARFERRWAEDARREGARMGGEPEGCTSILGFDTDVLVLETPFSYLLGWSWHDFYPLVFSALGPDLKRGEFGYVKVEITN</sequence>
<proteinExistence type="predicted"/>
<evidence type="ECO:0000313" key="2">
    <source>
        <dbReference type="EMBL" id="SDE27957.1"/>
    </source>
</evidence>
<evidence type="ECO:0000256" key="1">
    <source>
        <dbReference type="SAM" id="MobiDB-lite"/>
    </source>
</evidence>
<keyword evidence="3" id="KW-1185">Reference proteome</keyword>
<feature type="compositionally biased region" description="Basic and acidic residues" evidence="1">
    <location>
        <begin position="12"/>
        <end position="21"/>
    </location>
</feature>
<dbReference type="SUPFAM" id="SSF103032">
    <property type="entry name" value="Hypothetical protein YwqG"/>
    <property type="match status" value="1"/>
</dbReference>
<feature type="compositionally biased region" description="Basic and acidic residues" evidence="1">
    <location>
        <begin position="87"/>
        <end position="110"/>
    </location>
</feature>
<dbReference type="EMBL" id="FNAP01000005">
    <property type="protein sequence ID" value="SDE27957.1"/>
    <property type="molecule type" value="Genomic_DNA"/>
</dbReference>
<dbReference type="OrthoDB" id="8135222at2"/>
<feature type="compositionally biased region" description="Acidic residues" evidence="1">
    <location>
        <begin position="61"/>
        <end position="70"/>
    </location>
</feature>
<feature type="region of interest" description="Disordered" evidence="1">
    <location>
        <begin position="1"/>
        <end position="129"/>
    </location>
</feature>
<dbReference type="RefSeq" id="WP_092785037.1">
    <property type="nucleotide sequence ID" value="NZ_FNAP01000005.1"/>
</dbReference>
<dbReference type="AlphaFoldDB" id="A0A1G7BM09"/>
<dbReference type="STRING" id="69960.SAMN05421720_10589"/>
<dbReference type="Pfam" id="PF09234">
    <property type="entry name" value="DUF1963"/>
    <property type="match status" value="1"/>
</dbReference>
<dbReference type="InterPro" id="IPR015315">
    <property type="entry name" value="DUF1963"/>
</dbReference>
<evidence type="ECO:0000313" key="3">
    <source>
        <dbReference type="Proteomes" id="UP000199412"/>
    </source>
</evidence>
<accession>A0A1G7BM09</accession>
<organism evidence="2 3">
    <name type="scientific">Rhodospira trueperi</name>
    <dbReference type="NCBI Taxonomy" id="69960"/>
    <lineage>
        <taxon>Bacteria</taxon>
        <taxon>Pseudomonadati</taxon>
        <taxon>Pseudomonadota</taxon>
        <taxon>Alphaproteobacteria</taxon>
        <taxon>Rhodospirillales</taxon>
        <taxon>Rhodospirillaceae</taxon>
        <taxon>Rhodospira</taxon>
    </lineage>
</organism>
<dbReference type="Gene3D" id="2.30.320.10">
    <property type="entry name" value="YwqG-like"/>
    <property type="match status" value="1"/>
</dbReference>
<dbReference type="Proteomes" id="UP000199412">
    <property type="component" value="Unassembled WGS sequence"/>
</dbReference>
<name>A0A1G7BM09_9PROT</name>
<protein>
    <recommendedName>
        <fullName evidence="4">DUF1963 domain-containing protein</fullName>
    </recommendedName>
</protein>
<dbReference type="InterPro" id="IPR035948">
    <property type="entry name" value="YwqG-like_sf"/>
</dbReference>
<gene>
    <name evidence="2" type="ORF">SAMN05421720_10589</name>
</gene>
<evidence type="ECO:0008006" key="4">
    <source>
        <dbReference type="Google" id="ProtNLM"/>
    </source>
</evidence>